<keyword evidence="1" id="KW-0175">Coiled coil</keyword>
<evidence type="ECO:0000313" key="2">
    <source>
        <dbReference type="EMBL" id="DAD77320.1"/>
    </source>
</evidence>
<dbReference type="EMBL" id="BK014822">
    <property type="protein sequence ID" value="DAD77320.1"/>
    <property type="molecule type" value="Genomic_DNA"/>
</dbReference>
<proteinExistence type="predicted"/>
<reference evidence="2" key="1">
    <citation type="journal article" date="2021" name="Proc. Natl. Acad. Sci. U.S.A.">
        <title>A Catalog of Tens of Thousands of Viruses from Human Metagenomes Reveals Hidden Associations with Chronic Diseases.</title>
        <authorList>
            <person name="Tisza M.J."/>
            <person name="Buck C.B."/>
        </authorList>
    </citation>
    <scope>NUCLEOTIDE SEQUENCE</scope>
    <source>
        <strain evidence="2">CtEQg15</strain>
    </source>
</reference>
<accession>A0A8S5M5A5</accession>
<sequence>MLLEKLARAIACKHCENPSKLYELQIHTDEQTREILRLNHVLDEIKKEREAARQAADEKQLLLEDAVETLAVISEKCCGNCGKKCRVKPKPGELSRYNCHLWVQKEEQD</sequence>
<feature type="coiled-coil region" evidence="1">
    <location>
        <begin position="35"/>
        <end position="65"/>
    </location>
</feature>
<evidence type="ECO:0000256" key="1">
    <source>
        <dbReference type="SAM" id="Coils"/>
    </source>
</evidence>
<organism evidence="2">
    <name type="scientific">Siphoviridae sp. ctEQg15</name>
    <dbReference type="NCBI Taxonomy" id="2826205"/>
    <lineage>
        <taxon>Viruses</taxon>
        <taxon>Duplodnaviria</taxon>
        <taxon>Heunggongvirae</taxon>
        <taxon>Uroviricota</taxon>
        <taxon>Caudoviricetes</taxon>
    </lineage>
</organism>
<name>A0A8S5M5A5_9CAUD</name>
<protein>
    <submittedName>
        <fullName evidence="2">Uncharacterized protein</fullName>
    </submittedName>
</protein>